<name>A0A395MEM0_9HYPO</name>
<evidence type="ECO:0000313" key="2">
    <source>
        <dbReference type="Proteomes" id="UP000265631"/>
    </source>
</evidence>
<dbReference type="EMBL" id="PXXK01000310">
    <property type="protein sequence ID" value="RFN46285.1"/>
    <property type="molecule type" value="Genomic_DNA"/>
</dbReference>
<gene>
    <name evidence="1" type="ORF">FIE12Z_9482</name>
</gene>
<dbReference type="Proteomes" id="UP000265631">
    <property type="component" value="Unassembled WGS sequence"/>
</dbReference>
<sequence>MHSLWRMLGKTPQKVETDYGYPLHMLDDTKTLRGIVVTWTLRFDDVLDADKLHASLSRLLDIGDWRKLGGHLGLNEQGALEIHVPTPFTPDRPAVAFSCEKLSVDIGDHELGRQLPKTTDELSIQPGPDNFKAFAARSDAAQTLSDFIYHDVPLLSLHITAVSFLYIG</sequence>
<dbReference type="STRING" id="2594813.A0A395MEM0"/>
<proteinExistence type="predicted"/>
<organism evidence="1 2">
    <name type="scientific">Fusarium flagelliforme</name>
    <dbReference type="NCBI Taxonomy" id="2675880"/>
    <lineage>
        <taxon>Eukaryota</taxon>
        <taxon>Fungi</taxon>
        <taxon>Dikarya</taxon>
        <taxon>Ascomycota</taxon>
        <taxon>Pezizomycotina</taxon>
        <taxon>Sordariomycetes</taxon>
        <taxon>Hypocreomycetidae</taxon>
        <taxon>Hypocreales</taxon>
        <taxon>Nectriaceae</taxon>
        <taxon>Fusarium</taxon>
        <taxon>Fusarium incarnatum-equiseti species complex</taxon>
    </lineage>
</organism>
<dbReference type="GO" id="GO:0016740">
    <property type="term" value="F:transferase activity"/>
    <property type="evidence" value="ECO:0007669"/>
    <property type="project" value="UniProtKB-KW"/>
</dbReference>
<comment type="caution">
    <text evidence="1">The sequence shown here is derived from an EMBL/GenBank/DDBJ whole genome shotgun (WGS) entry which is preliminary data.</text>
</comment>
<keyword evidence="1" id="KW-0808">Transferase</keyword>
<reference evidence="1 2" key="1">
    <citation type="journal article" date="2018" name="PLoS Pathog.">
        <title>Evolution of structural diversity of trichothecenes, a family of toxins produced by plant pathogenic and entomopathogenic fungi.</title>
        <authorList>
            <person name="Proctor R.H."/>
            <person name="McCormick S.P."/>
            <person name="Kim H.S."/>
            <person name="Cardoza R.E."/>
            <person name="Stanley A.M."/>
            <person name="Lindo L."/>
            <person name="Kelly A."/>
            <person name="Brown D.W."/>
            <person name="Lee T."/>
            <person name="Vaughan M.M."/>
            <person name="Alexander N.J."/>
            <person name="Busman M."/>
            <person name="Gutierrez S."/>
        </authorList>
    </citation>
    <scope>NUCLEOTIDE SEQUENCE [LARGE SCALE GENOMIC DNA]</scope>
    <source>
        <strain evidence="1 2">NRRL 13405</strain>
    </source>
</reference>
<dbReference type="AlphaFoldDB" id="A0A395MEM0"/>
<accession>A0A395MEM0</accession>
<protein>
    <submittedName>
        <fullName evidence="1">Chloramphenicol acetyltransferase-like domain protein</fullName>
    </submittedName>
</protein>
<evidence type="ECO:0000313" key="1">
    <source>
        <dbReference type="EMBL" id="RFN46285.1"/>
    </source>
</evidence>
<keyword evidence="2" id="KW-1185">Reference proteome</keyword>